<dbReference type="HOGENOM" id="CLU_111486_0_0_9"/>
<evidence type="ECO:0000313" key="3">
    <source>
        <dbReference type="Proteomes" id="UP000001349"/>
    </source>
</evidence>
<dbReference type="AlphaFoldDB" id="B8I798"/>
<protein>
    <submittedName>
        <fullName evidence="2">Uncharacterized protein</fullName>
    </submittedName>
</protein>
<feature type="transmembrane region" description="Helical" evidence="1">
    <location>
        <begin position="83"/>
        <end position="105"/>
    </location>
</feature>
<dbReference type="KEGG" id="cce:Ccel_0641"/>
<keyword evidence="1" id="KW-1133">Transmembrane helix</keyword>
<organism evidence="2 3">
    <name type="scientific">Ruminiclostridium cellulolyticum (strain ATCC 35319 / DSM 5812 / JCM 6584 / H10)</name>
    <name type="common">Clostridium cellulolyticum</name>
    <dbReference type="NCBI Taxonomy" id="394503"/>
    <lineage>
        <taxon>Bacteria</taxon>
        <taxon>Bacillati</taxon>
        <taxon>Bacillota</taxon>
        <taxon>Clostridia</taxon>
        <taxon>Eubacteriales</taxon>
        <taxon>Oscillospiraceae</taxon>
        <taxon>Ruminiclostridium</taxon>
    </lineage>
</organism>
<feature type="transmembrane region" description="Helical" evidence="1">
    <location>
        <begin position="53"/>
        <end position="71"/>
    </location>
</feature>
<feature type="transmembrane region" description="Helical" evidence="1">
    <location>
        <begin position="12"/>
        <end position="33"/>
    </location>
</feature>
<dbReference type="eggNOG" id="ENOG50330VC">
    <property type="taxonomic scope" value="Bacteria"/>
</dbReference>
<dbReference type="Pfam" id="PF20122">
    <property type="entry name" value="DUF6512"/>
    <property type="match status" value="1"/>
</dbReference>
<dbReference type="RefSeq" id="WP_015924191.1">
    <property type="nucleotide sequence ID" value="NC_011898.1"/>
</dbReference>
<keyword evidence="1" id="KW-0812">Transmembrane</keyword>
<dbReference type="EMBL" id="CP001348">
    <property type="protein sequence ID" value="ACL75022.1"/>
    <property type="molecule type" value="Genomic_DNA"/>
</dbReference>
<dbReference type="Proteomes" id="UP000001349">
    <property type="component" value="Chromosome"/>
</dbReference>
<accession>B8I798</accession>
<proteinExistence type="predicted"/>
<gene>
    <name evidence="2" type="ordered locus">Ccel_0641</name>
</gene>
<keyword evidence="1" id="KW-0472">Membrane</keyword>
<keyword evidence="3" id="KW-1185">Reference proteome</keyword>
<dbReference type="InterPro" id="IPR045407">
    <property type="entry name" value="DUF6512"/>
</dbReference>
<reference evidence="2 3" key="1">
    <citation type="submission" date="2009-01" db="EMBL/GenBank/DDBJ databases">
        <title>Complete sequence of Clostridium cellulolyticum H10.</title>
        <authorList>
            <consortium name="US DOE Joint Genome Institute"/>
            <person name="Lucas S."/>
            <person name="Copeland A."/>
            <person name="Lapidus A."/>
            <person name="Glavina del Rio T."/>
            <person name="Dalin E."/>
            <person name="Tice H."/>
            <person name="Bruce D."/>
            <person name="Goodwin L."/>
            <person name="Pitluck S."/>
            <person name="Chertkov O."/>
            <person name="Saunders E."/>
            <person name="Brettin T."/>
            <person name="Detter J.C."/>
            <person name="Han C."/>
            <person name="Larimer F."/>
            <person name="Land M."/>
            <person name="Hauser L."/>
            <person name="Kyrpides N."/>
            <person name="Ivanova N."/>
            <person name="Zhou J."/>
            <person name="Richardson P."/>
        </authorList>
    </citation>
    <scope>NUCLEOTIDE SEQUENCE [LARGE SCALE GENOMIC DNA]</scope>
    <source>
        <strain evidence="3">ATCC 35319 / DSM 5812 / JCM 6584 / H10</strain>
    </source>
</reference>
<dbReference type="OrthoDB" id="48209at2"/>
<sequence length="181" mass="21031">MRKQRISHPEKWILIGIPFIFIFGSLFHFLYSWSGKKVIVGLISAVNESVWEHTKLLLVPIILWWLIYYVIKQKKYDIDANLWFTGMLVAIVSSILTMICFYYFYTQAFGIQSLVVDIVIFLLAIIIGQCLGLHIYKYSQGLGTWLSILIIAAIFALIVYWTFQPPHIPLFFDKVNGKYGI</sequence>
<evidence type="ECO:0000256" key="1">
    <source>
        <dbReference type="SAM" id="Phobius"/>
    </source>
</evidence>
<feature type="transmembrane region" description="Helical" evidence="1">
    <location>
        <begin position="142"/>
        <end position="163"/>
    </location>
</feature>
<feature type="transmembrane region" description="Helical" evidence="1">
    <location>
        <begin position="111"/>
        <end position="135"/>
    </location>
</feature>
<evidence type="ECO:0000313" key="2">
    <source>
        <dbReference type="EMBL" id="ACL75022.1"/>
    </source>
</evidence>
<name>B8I798_RUMCH</name>
<dbReference type="STRING" id="394503.Ccel_0641"/>